<dbReference type="InterPro" id="IPR008160">
    <property type="entry name" value="Collagen"/>
</dbReference>
<proteinExistence type="predicted"/>
<organism evidence="3 4">
    <name type="scientific">Pocillopora meandrina</name>
    <dbReference type="NCBI Taxonomy" id="46732"/>
    <lineage>
        <taxon>Eukaryota</taxon>
        <taxon>Metazoa</taxon>
        <taxon>Cnidaria</taxon>
        <taxon>Anthozoa</taxon>
        <taxon>Hexacorallia</taxon>
        <taxon>Scleractinia</taxon>
        <taxon>Astrocoeniina</taxon>
        <taxon>Pocilloporidae</taxon>
        <taxon>Pocillopora</taxon>
    </lineage>
</organism>
<dbReference type="EMBL" id="CALNXJ010000045">
    <property type="protein sequence ID" value="CAH3148720.1"/>
    <property type="molecule type" value="Genomic_DNA"/>
</dbReference>
<dbReference type="GO" id="GO:0030198">
    <property type="term" value="P:extracellular matrix organization"/>
    <property type="evidence" value="ECO:0007669"/>
    <property type="project" value="TreeGrafter"/>
</dbReference>
<dbReference type="InterPro" id="IPR057873">
    <property type="entry name" value="CTHRC1_C"/>
</dbReference>
<feature type="compositionally biased region" description="Basic and acidic residues" evidence="1">
    <location>
        <begin position="536"/>
        <end position="548"/>
    </location>
</feature>
<dbReference type="GO" id="GO:0031012">
    <property type="term" value="C:extracellular matrix"/>
    <property type="evidence" value="ECO:0007669"/>
    <property type="project" value="TreeGrafter"/>
</dbReference>
<evidence type="ECO:0000259" key="2">
    <source>
        <dbReference type="Pfam" id="PF25815"/>
    </source>
</evidence>
<accession>A0AAU9XIG2</accession>
<evidence type="ECO:0000256" key="1">
    <source>
        <dbReference type="SAM" id="MobiDB-lite"/>
    </source>
</evidence>
<sequence>MPGVPGAPGPQGQQGKDGAKGEPGVKGPRGMTGTRGQKGNPGSLGKNGAPGMMGIKGNKGHEGSRGSSGPPGIKGVKGEQGSKGEKGEIVNSAVSETNWKQCCVWKNLNDDRDSGKIKVQKYLENAMKNEVSDCSFNKLQSDTAIKVSFQGNMRVDGTSSKCNRWFFKFNGNECSGPMTIDAVVYNNWPSGNPNLLHHRSFEGYCENIPQGRVTVELWVGQCHGSYPLGDAHTGWNSVSRIMIEEVSRAHFRAHRCLSSSFSKTSRTPFDLLGVTNDRMTSSPTLSSSRGFISASGFGPGGSKSAVALALLYFFHPVFSFQGNMRVEGTSAKCNRWFFKFNGNECNGSMTIDAVVYNYWPSGNPNLYHHRSFEGYCENILQGRVTVELWVGKCLSGHTLGVSSMGITTSPQQQNPQTGADKDPCEEPLCSFSRQQNIKEHQKSVFARGFSGIPGSNGIRGMPRIPGVPRPQGQHGKDGAKGEPGFKGPRGMTGTRGQKGNLGSLGKNGAPGMMGIKGDKGHEGSRGSNGLPGIKGVKGEQGSKGEKGEIVNSAVSQTNWKQCVRRSLSDDRDSGKI</sequence>
<dbReference type="Proteomes" id="UP001159428">
    <property type="component" value="Unassembled WGS sequence"/>
</dbReference>
<reference evidence="3 4" key="1">
    <citation type="submission" date="2022-05" db="EMBL/GenBank/DDBJ databases">
        <authorList>
            <consortium name="Genoscope - CEA"/>
            <person name="William W."/>
        </authorList>
    </citation>
    <scope>NUCLEOTIDE SEQUENCE [LARGE SCALE GENOMIC DNA]</scope>
</reference>
<feature type="compositionally biased region" description="Basic and acidic residues" evidence="1">
    <location>
        <begin position="566"/>
        <end position="576"/>
    </location>
</feature>
<feature type="region of interest" description="Disordered" evidence="1">
    <location>
        <begin position="452"/>
        <end position="576"/>
    </location>
</feature>
<feature type="non-terminal residue" evidence="3">
    <location>
        <position position="576"/>
    </location>
</feature>
<dbReference type="PANTHER" id="PTHR24023:SF1082">
    <property type="entry name" value="COLLAGEN TRIPLE HELIX REPEAT"/>
    <property type="match status" value="1"/>
</dbReference>
<feature type="domain" description="CTHRC1 C-terminal" evidence="2">
    <location>
        <begin position="97"/>
        <end position="243"/>
    </location>
</feature>
<feature type="compositionally biased region" description="Basic and acidic residues" evidence="1">
    <location>
        <begin position="76"/>
        <end position="87"/>
    </location>
</feature>
<keyword evidence="4" id="KW-1185">Reference proteome</keyword>
<comment type="caution">
    <text evidence="3">The sequence shown here is derived from an EMBL/GenBank/DDBJ whole genome shotgun (WGS) entry which is preliminary data.</text>
</comment>
<dbReference type="Pfam" id="PF01391">
    <property type="entry name" value="Collagen"/>
    <property type="match status" value="2"/>
</dbReference>
<dbReference type="InterPro" id="IPR050149">
    <property type="entry name" value="Collagen_superfamily"/>
</dbReference>
<dbReference type="AlphaFoldDB" id="A0AAU9XIG2"/>
<feature type="region of interest" description="Disordered" evidence="1">
    <location>
        <begin position="404"/>
        <end position="427"/>
    </location>
</feature>
<dbReference type="Pfam" id="PF25815">
    <property type="entry name" value="CTHRC1_C"/>
    <property type="match status" value="2"/>
</dbReference>
<evidence type="ECO:0000313" key="3">
    <source>
        <dbReference type="EMBL" id="CAH3148720.1"/>
    </source>
</evidence>
<evidence type="ECO:0000313" key="4">
    <source>
        <dbReference type="Proteomes" id="UP001159428"/>
    </source>
</evidence>
<name>A0AAU9XIG2_9CNID</name>
<feature type="compositionally biased region" description="Polar residues" evidence="1">
    <location>
        <begin position="404"/>
        <end position="417"/>
    </location>
</feature>
<feature type="domain" description="CTHRC1 C-terminal" evidence="2">
    <location>
        <begin position="319"/>
        <end position="395"/>
    </location>
</feature>
<gene>
    <name evidence="3" type="ORF">PMEA_00024000</name>
</gene>
<protein>
    <recommendedName>
        <fullName evidence="2">CTHRC1 C-terminal domain-containing protein</fullName>
    </recommendedName>
</protein>
<dbReference type="GO" id="GO:0030020">
    <property type="term" value="F:extracellular matrix structural constituent conferring tensile strength"/>
    <property type="evidence" value="ECO:0007669"/>
    <property type="project" value="TreeGrafter"/>
</dbReference>
<feature type="region of interest" description="Disordered" evidence="1">
    <location>
        <begin position="1"/>
        <end position="87"/>
    </location>
</feature>
<dbReference type="PANTHER" id="PTHR24023">
    <property type="entry name" value="COLLAGEN ALPHA"/>
    <property type="match status" value="1"/>
</dbReference>
<dbReference type="GO" id="GO:0005615">
    <property type="term" value="C:extracellular space"/>
    <property type="evidence" value="ECO:0007669"/>
    <property type="project" value="TreeGrafter"/>
</dbReference>